<dbReference type="InterPro" id="IPR038461">
    <property type="entry name" value="Schlafen_AlbA_2_dom_sf"/>
</dbReference>
<comment type="caution">
    <text evidence="2">The sequence shown here is derived from an EMBL/GenBank/DDBJ whole genome shotgun (WGS) entry which is preliminary data.</text>
</comment>
<dbReference type="Proteomes" id="UP000028533">
    <property type="component" value="Unassembled WGS sequence"/>
</dbReference>
<dbReference type="PANTHER" id="PTHR30595">
    <property type="entry name" value="GLPR-RELATED TRANSCRIPTIONAL REPRESSOR"/>
    <property type="match status" value="1"/>
</dbReference>
<dbReference type="InterPro" id="IPR036388">
    <property type="entry name" value="WH-like_DNA-bd_sf"/>
</dbReference>
<sequence>MFSRESEKIEFKKSTAELKEAVISLCAMLNKSNGGTVYFGIKNDGTIIGQQIGKTTTTDIVNEIKNYIKPNVYPDIKVLEENGLSYISVEVHGTEKPYSAYRKYYIRVDDQDQVVDNNELRKLFLTNEFTNFNWEKLATKYDEEEVDEKLLISYIRKANELGKINFIFKSVKEALIKLELMENDKLNNAGYYLFSKNKPITIKLGKFLTDEKITLIDNIRFKGNIFECINKSIEYIINNINQVYVYKDLRRVPEPEIPIKAIREIVVNSFVHMRITNGDYNEISIFPSEVRIYNPGHFPLNTTPSNFAEGKLSSKLINPLIATTLYKNNLVENFGTGFQTVFSLCNSENIKYSYDISNFGFTFSFYRRKTDDEFLNVQNNIKNLNSESSTKSESQTLLLTSLEEKILNYCDRNGKISSLTELADEFDMAWITMQRTVSKLVKKNILKRVGSNKIGYWVHIEK</sequence>
<reference evidence="2 3" key="1">
    <citation type="submission" date="2014-02" db="EMBL/GenBank/DDBJ databases">
        <title>Genome sequence of Mycoplasma capricolum subsp. capricolum strain 14232.</title>
        <authorList>
            <person name="Sirand-Pugnet P."/>
            <person name="Breton M."/>
            <person name="Dordet-Frisoni E."/>
            <person name="Baranowski E."/>
            <person name="Barre A."/>
            <person name="Couture C."/>
            <person name="Dupuy V."/>
            <person name="Gaurivaud P."/>
            <person name="Jacob D."/>
            <person name="Lemaitre C."/>
            <person name="Manso-Silvan L."/>
            <person name="Nikolski M."/>
            <person name="Nouvel L.-X."/>
            <person name="Poumarat F."/>
            <person name="Tardy F."/>
            <person name="Thebault P."/>
            <person name="Theil S."/>
            <person name="Citti C."/>
            <person name="Thiaucourt F."/>
            <person name="Blanchard A."/>
        </authorList>
    </citation>
    <scope>NUCLEOTIDE SEQUENCE [LARGE SCALE GENOMIC DNA]</scope>
    <source>
        <strain evidence="2 3">14232</strain>
    </source>
</reference>
<dbReference type="InterPro" id="IPR036390">
    <property type="entry name" value="WH_DNA-bd_sf"/>
</dbReference>
<dbReference type="Pfam" id="PF13749">
    <property type="entry name" value="HATPase_c_4"/>
    <property type="match status" value="1"/>
</dbReference>
<dbReference type="Pfam" id="PF04326">
    <property type="entry name" value="SLFN_AlbA_2"/>
    <property type="match status" value="1"/>
</dbReference>
<accession>A0A084EPX0</accession>
<protein>
    <recommendedName>
        <fullName evidence="1">Schlafen AlbA-2 domain-containing protein</fullName>
    </recommendedName>
</protein>
<dbReference type="SUPFAM" id="SSF46785">
    <property type="entry name" value="Winged helix' DNA-binding domain"/>
    <property type="match status" value="1"/>
</dbReference>
<dbReference type="Gene3D" id="3.30.565.60">
    <property type="match status" value="1"/>
</dbReference>
<evidence type="ECO:0000259" key="1">
    <source>
        <dbReference type="Pfam" id="PF04326"/>
    </source>
</evidence>
<dbReference type="InterPro" id="IPR007421">
    <property type="entry name" value="Schlafen_AlbA_2_dom"/>
</dbReference>
<organism evidence="2 3">
    <name type="scientific">Mycoplasma capricolum subsp. capricolum 14232</name>
    <dbReference type="NCBI Taxonomy" id="1188238"/>
    <lineage>
        <taxon>Bacteria</taxon>
        <taxon>Bacillati</taxon>
        <taxon>Mycoplasmatota</taxon>
        <taxon>Mollicutes</taxon>
        <taxon>Mycoplasmataceae</taxon>
        <taxon>Mycoplasma</taxon>
    </lineage>
</organism>
<dbReference type="PANTHER" id="PTHR30595:SF6">
    <property type="entry name" value="SCHLAFEN ALBA-2 DOMAIN-CONTAINING PROTEIN"/>
    <property type="match status" value="1"/>
</dbReference>
<evidence type="ECO:0000313" key="2">
    <source>
        <dbReference type="EMBL" id="KEZ20012.1"/>
    </source>
</evidence>
<dbReference type="EMBL" id="JFDO01000008">
    <property type="protein sequence ID" value="KEZ20012.1"/>
    <property type="molecule type" value="Genomic_DNA"/>
</dbReference>
<evidence type="ECO:0000313" key="3">
    <source>
        <dbReference type="Proteomes" id="UP000028533"/>
    </source>
</evidence>
<feature type="domain" description="Schlafen AlbA-2" evidence="1">
    <location>
        <begin position="5"/>
        <end position="114"/>
    </location>
</feature>
<dbReference type="RefSeq" id="WP_036431538.1">
    <property type="nucleotide sequence ID" value="NZ_JFDO01000008.1"/>
</dbReference>
<dbReference type="Gene3D" id="1.10.10.10">
    <property type="entry name" value="Winged helix-like DNA-binding domain superfamily/Winged helix DNA-binding domain"/>
    <property type="match status" value="1"/>
</dbReference>
<gene>
    <name evidence="2" type="ORF">MCAPa_3030</name>
</gene>
<name>A0A084EPX0_MYCCA</name>
<dbReference type="InterPro" id="IPR038475">
    <property type="entry name" value="RecG_C_sf"/>
</dbReference>
<dbReference type="AlphaFoldDB" id="A0A084EPX0"/>
<proteinExistence type="predicted"/>
<dbReference type="Gene3D" id="3.30.950.30">
    <property type="entry name" value="Schlafen, AAA domain"/>
    <property type="match status" value="1"/>
</dbReference>